<dbReference type="AlphaFoldDB" id="A0AAD5PD83"/>
<organism evidence="6 7">
    <name type="scientific">Phascolomyces articulosus</name>
    <dbReference type="NCBI Taxonomy" id="60185"/>
    <lineage>
        <taxon>Eukaryota</taxon>
        <taxon>Fungi</taxon>
        <taxon>Fungi incertae sedis</taxon>
        <taxon>Mucoromycota</taxon>
        <taxon>Mucoromycotina</taxon>
        <taxon>Mucoromycetes</taxon>
        <taxon>Mucorales</taxon>
        <taxon>Lichtheimiaceae</taxon>
        <taxon>Phascolomyces</taxon>
    </lineage>
</organism>
<dbReference type="GO" id="GO:1990904">
    <property type="term" value="C:ribonucleoprotein complex"/>
    <property type="evidence" value="ECO:0007669"/>
    <property type="project" value="UniProtKB-KW"/>
</dbReference>
<evidence type="ECO:0000313" key="7">
    <source>
        <dbReference type="Proteomes" id="UP001209540"/>
    </source>
</evidence>
<dbReference type="PANTHER" id="PTHR13274:SF2">
    <property type="entry name" value="SMALL RIBOSOMAL SUBUNIT PROTEIN MS25"/>
    <property type="match status" value="1"/>
</dbReference>
<reference evidence="6" key="1">
    <citation type="journal article" date="2022" name="IScience">
        <title>Evolution of zygomycete secretomes and the origins of terrestrial fungal ecologies.</title>
        <authorList>
            <person name="Chang Y."/>
            <person name="Wang Y."/>
            <person name="Mondo S."/>
            <person name="Ahrendt S."/>
            <person name="Andreopoulos W."/>
            <person name="Barry K."/>
            <person name="Beard J."/>
            <person name="Benny G.L."/>
            <person name="Blankenship S."/>
            <person name="Bonito G."/>
            <person name="Cuomo C."/>
            <person name="Desiro A."/>
            <person name="Gervers K.A."/>
            <person name="Hundley H."/>
            <person name="Kuo A."/>
            <person name="LaButti K."/>
            <person name="Lang B.F."/>
            <person name="Lipzen A."/>
            <person name="O'Donnell K."/>
            <person name="Pangilinan J."/>
            <person name="Reynolds N."/>
            <person name="Sandor L."/>
            <person name="Smith M.E."/>
            <person name="Tsang A."/>
            <person name="Grigoriev I.V."/>
            <person name="Stajich J.E."/>
            <person name="Spatafora J.W."/>
        </authorList>
    </citation>
    <scope>NUCLEOTIDE SEQUENCE</scope>
    <source>
        <strain evidence="6">RSA 2281</strain>
    </source>
</reference>
<protein>
    <recommendedName>
        <fullName evidence="5">Ribosomal protein/NADH dehydrogenase domain-containing protein</fullName>
    </recommendedName>
</protein>
<evidence type="ECO:0000256" key="3">
    <source>
        <dbReference type="ARBA" id="ARBA00023128"/>
    </source>
</evidence>
<dbReference type="GO" id="GO:0005739">
    <property type="term" value="C:mitochondrion"/>
    <property type="evidence" value="ECO:0007669"/>
    <property type="project" value="UniProtKB-SubCell"/>
</dbReference>
<gene>
    <name evidence="6" type="ORF">BDA99DRAFT_537980</name>
</gene>
<dbReference type="PANTHER" id="PTHR13274">
    <property type="entry name" value="MITOCHONDRIAL RIBOSOMAL PROTEIN S25"/>
    <property type="match status" value="1"/>
</dbReference>
<dbReference type="Proteomes" id="UP001209540">
    <property type="component" value="Unassembled WGS sequence"/>
</dbReference>
<dbReference type="Pfam" id="PF05047">
    <property type="entry name" value="L51_S25_CI-B8"/>
    <property type="match status" value="1"/>
</dbReference>
<evidence type="ECO:0000256" key="1">
    <source>
        <dbReference type="ARBA" id="ARBA00004173"/>
    </source>
</evidence>
<feature type="domain" description="Ribosomal protein/NADH dehydrogenase" evidence="5">
    <location>
        <begin position="41"/>
        <end position="111"/>
    </location>
</feature>
<dbReference type="Gene3D" id="3.40.30.10">
    <property type="entry name" value="Glutaredoxin"/>
    <property type="match status" value="1"/>
</dbReference>
<dbReference type="SMART" id="SM00916">
    <property type="entry name" value="L51_S25_CI-B8"/>
    <property type="match status" value="1"/>
</dbReference>
<dbReference type="EMBL" id="JAIXMP010000015">
    <property type="protein sequence ID" value="KAI9261596.1"/>
    <property type="molecule type" value="Genomic_DNA"/>
</dbReference>
<sequence length="112" mass="12324">MSLRMLKSAREIVAHLNTGVSAQKLSPEVSKIALTYAFKGKTECAGAKHFLHENLPRMQYNNPTVEFLVEKSADAATKPTVTIHFGDRGTIVIDIPNTHSDSICQQVFDAKP</sequence>
<keyword evidence="4" id="KW-0687">Ribonucleoprotein</keyword>
<proteinExistence type="predicted"/>
<reference evidence="6" key="2">
    <citation type="submission" date="2023-02" db="EMBL/GenBank/DDBJ databases">
        <authorList>
            <consortium name="DOE Joint Genome Institute"/>
            <person name="Mondo S.J."/>
            <person name="Chang Y."/>
            <person name="Wang Y."/>
            <person name="Ahrendt S."/>
            <person name="Andreopoulos W."/>
            <person name="Barry K."/>
            <person name="Beard J."/>
            <person name="Benny G.L."/>
            <person name="Blankenship S."/>
            <person name="Bonito G."/>
            <person name="Cuomo C."/>
            <person name="Desiro A."/>
            <person name="Gervers K.A."/>
            <person name="Hundley H."/>
            <person name="Kuo A."/>
            <person name="LaButti K."/>
            <person name="Lang B.F."/>
            <person name="Lipzen A."/>
            <person name="O'Donnell K."/>
            <person name="Pangilinan J."/>
            <person name="Reynolds N."/>
            <person name="Sandor L."/>
            <person name="Smith M.W."/>
            <person name="Tsang A."/>
            <person name="Grigoriev I.V."/>
            <person name="Stajich J.E."/>
            <person name="Spatafora J.W."/>
        </authorList>
    </citation>
    <scope>NUCLEOTIDE SEQUENCE</scope>
    <source>
        <strain evidence="6">RSA 2281</strain>
    </source>
</reference>
<evidence type="ECO:0000256" key="4">
    <source>
        <dbReference type="ARBA" id="ARBA00023274"/>
    </source>
</evidence>
<comment type="caution">
    <text evidence="6">The sequence shown here is derived from an EMBL/GenBank/DDBJ whole genome shotgun (WGS) entry which is preliminary data.</text>
</comment>
<evidence type="ECO:0000259" key="5">
    <source>
        <dbReference type="SMART" id="SM00916"/>
    </source>
</evidence>
<keyword evidence="2" id="KW-0689">Ribosomal protein</keyword>
<accession>A0AAD5PD83</accession>
<evidence type="ECO:0000256" key="2">
    <source>
        <dbReference type="ARBA" id="ARBA00022980"/>
    </source>
</evidence>
<dbReference type="GO" id="GO:0003735">
    <property type="term" value="F:structural constituent of ribosome"/>
    <property type="evidence" value="ECO:0007669"/>
    <property type="project" value="InterPro"/>
</dbReference>
<comment type="subcellular location">
    <subcellularLocation>
        <location evidence="1">Mitochondrion</location>
    </subcellularLocation>
</comment>
<dbReference type="InterPro" id="IPR036249">
    <property type="entry name" value="Thioredoxin-like_sf"/>
</dbReference>
<name>A0AAD5PD83_9FUNG</name>
<dbReference type="InterPro" id="IPR040049">
    <property type="entry name" value="Ribosomal_mS25/mL61"/>
</dbReference>
<dbReference type="SUPFAM" id="SSF52833">
    <property type="entry name" value="Thioredoxin-like"/>
    <property type="match status" value="1"/>
</dbReference>
<dbReference type="GO" id="GO:0005840">
    <property type="term" value="C:ribosome"/>
    <property type="evidence" value="ECO:0007669"/>
    <property type="project" value="UniProtKB-KW"/>
</dbReference>
<dbReference type="InterPro" id="IPR007741">
    <property type="entry name" value="Ribosomal_mL43/mS25/NADH_DH"/>
</dbReference>
<evidence type="ECO:0000313" key="6">
    <source>
        <dbReference type="EMBL" id="KAI9261596.1"/>
    </source>
</evidence>
<keyword evidence="3" id="KW-0496">Mitochondrion</keyword>
<keyword evidence="7" id="KW-1185">Reference proteome</keyword>